<evidence type="ECO:0000256" key="4">
    <source>
        <dbReference type="ARBA" id="ARBA00022679"/>
    </source>
</evidence>
<evidence type="ECO:0000256" key="5">
    <source>
        <dbReference type="ARBA" id="ARBA00022692"/>
    </source>
</evidence>
<keyword evidence="16" id="KW-1185">Reference proteome</keyword>
<evidence type="ECO:0000256" key="1">
    <source>
        <dbReference type="ARBA" id="ARBA00000900"/>
    </source>
</evidence>
<dbReference type="Proteomes" id="UP000095210">
    <property type="component" value="Chromosome"/>
</dbReference>
<dbReference type="Pfam" id="PF12483">
    <property type="entry name" value="GIDE"/>
    <property type="match status" value="1"/>
</dbReference>
<evidence type="ECO:0000256" key="3">
    <source>
        <dbReference type="ARBA" id="ARBA00012483"/>
    </source>
</evidence>
<keyword evidence="4" id="KW-0808">Transferase</keyword>
<evidence type="ECO:0000256" key="12">
    <source>
        <dbReference type="SAM" id="MobiDB-lite"/>
    </source>
</evidence>
<evidence type="ECO:0000256" key="10">
    <source>
        <dbReference type="ARBA" id="ARBA00022989"/>
    </source>
</evidence>
<dbReference type="EC" id="2.3.2.27" evidence="3"/>
<evidence type="ECO:0000256" key="13">
    <source>
        <dbReference type="SAM" id="Phobius"/>
    </source>
</evidence>
<dbReference type="GO" id="GO:0008270">
    <property type="term" value="F:zinc ion binding"/>
    <property type="evidence" value="ECO:0007669"/>
    <property type="project" value="UniProtKB-KW"/>
</dbReference>
<keyword evidence="10 13" id="KW-1133">Transmembrane helix</keyword>
<keyword evidence="7" id="KW-0863">Zinc-finger</keyword>
<evidence type="ECO:0000256" key="8">
    <source>
        <dbReference type="ARBA" id="ARBA00022786"/>
    </source>
</evidence>
<feature type="transmembrane region" description="Helical" evidence="13">
    <location>
        <begin position="6"/>
        <end position="23"/>
    </location>
</feature>
<dbReference type="GO" id="GO:0016020">
    <property type="term" value="C:membrane"/>
    <property type="evidence" value="ECO:0007669"/>
    <property type="project" value="UniProtKB-SubCell"/>
</dbReference>
<dbReference type="EMBL" id="CP014859">
    <property type="protein sequence ID" value="AOS64893.1"/>
    <property type="molecule type" value="Genomic_DNA"/>
</dbReference>
<dbReference type="RefSeq" id="WP_069851241.1">
    <property type="nucleotide sequence ID" value="NZ_CP014859.1"/>
</dbReference>
<evidence type="ECO:0000256" key="2">
    <source>
        <dbReference type="ARBA" id="ARBA00004141"/>
    </source>
</evidence>
<feature type="transmembrane region" description="Helical" evidence="13">
    <location>
        <begin position="230"/>
        <end position="248"/>
    </location>
</feature>
<proteinExistence type="predicted"/>
<keyword evidence="9" id="KW-0862">Zinc</keyword>
<feature type="domain" description="E3 Ubiquitin ligase MUL1-like" evidence="14">
    <location>
        <begin position="111"/>
        <end position="204"/>
    </location>
</feature>
<dbReference type="AlphaFoldDB" id="A0AAC9HSY9"/>
<reference evidence="16" key="1">
    <citation type="submission" date="2016-03" db="EMBL/GenBank/DDBJ databases">
        <title>Complete genome sequence of the type strain Actinoalloteichus hymeniacidonis DSM 45092.</title>
        <authorList>
            <person name="Schaffert L."/>
            <person name="Albersmeier A."/>
            <person name="Winkler A."/>
            <person name="Kalinowski J."/>
            <person name="Zotchev S."/>
            <person name="Ruckert C."/>
        </authorList>
    </citation>
    <scope>NUCLEOTIDE SEQUENCE [LARGE SCALE GENOMIC DNA]</scope>
    <source>
        <strain evidence="16">HPA177(T) (DSM 45092(T))</strain>
    </source>
</reference>
<accession>A0AAC9HSY9</accession>
<evidence type="ECO:0000256" key="7">
    <source>
        <dbReference type="ARBA" id="ARBA00022771"/>
    </source>
</evidence>
<dbReference type="GO" id="GO:0016567">
    <property type="term" value="P:protein ubiquitination"/>
    <property type="evidence" value="ECO:0007669"/>
    <property type="project" value="InterPro"/>
</dbReference>
<name>A0AAC9HSY9_9PSEU</name>
<organism evidence="15 16">
    <name type="scientific">Actinoalloteichus hymeniacidonis</name>
    <dbReference type="NCBI Taxonomy" id="340345"/>
    <lineage>
        <taxon>Bacteria</taxon>
        <taxon>Bacillati</taxon>
        <taxon>Actinomycetota</taxon>
        <taxon>Actinomycetes</taxon>
        <taxon>Pseudonocardiales</taxon>
        <taxon>Pseudonocardiaceae</taxon>
        <taxon>Actinoalloteichus</taxon>
    </lineage>
</organism>
<comment type="subcellular location">
    <subcellularLocation>
        <location evidence="2">Membrane</location>
        <topology evidence="2">Multi-pass membrane protein</topology>
    </subcellularLocation>
</comment>
<keyword evidence="5 13" id="KW-0812">Transmembrane</keyword>
<comment type="catalytic activity">
    <reaction evidence="1">
        <text>S-ubiquitinyl-[E2 ubiquitin-conjugating enzyme]-L-cysteine + [acceptor protein]-L-lysine = [E2 ubiquitin-conjugating enzyme]-L-cysteine + N(6)-ubiquitinyl-[acceptor protein]-L-lysine.</text>
        <dbReference type="EC" id="2.3.2.27"/>
    </reaction>
</comment>
<dbReference type="KEGG" id="ahm:TL08_20510"/>
<evidence type="ECO:0000313" key="16">
    <source>
        <dbReference type="Proteomes" id="UP000095210"/>
    </source>
</evidence>
<keyword evidence="6" id="KW-0479">Metal-binding</keyword>
<evidence type="ECO:0000256" key="6">
    <source>
        <dbReference type="ARBA" id="ARBA00022723"/>
    </source>
</evidence>
<feature type="region of interest" description="Disordered" evidence="12">
    <location>
        <begin position="127"/>
        <end position="163"/>
    </location>
</feature>
<evidence type="ECO:0000256" key="11">
    <source>
        <dbReference type="ARBA" id="ARBA00023136"/>
    </source>
</evidence>
<evidence type="ECO:0000313" key="15">
    <source>
        <dbReference type="EMBL" id="AOS64893.1"/>
    </source>
</evidence>
<protein>
    <recommendedName>
        <fullName evidence="3">RING-type E3 ubiquitin transferase</fullName>
        <ecNumber evidence="3">2.3.2.27</ecNumber>
    </recommendedName>
</protein>
<evidence type="ECO:0000256" key="9">
    <source>
        <dbReference type="ARBA" id="ARBA00022833"/>
    </source>
</evidence>
<sequence>MADLTTILQLVTLLCCAPAVYLFRAAWRARKLSASLGNAEALPIGSLSAYCGTDVEVNISGNALFGSAAELTAPYSKRACVWYRSEVWSHQPRDGRQGNRLKLDLLFVEQSRSSFVLRDRTGEILCRPGDAQPHKPKVTHDSFVPDDAADSGQAEIGPDPNNSYLPEEALFSPGHRYREWSIAPGQQLSVKGVVRCDAGRVAIEGRGDDELFFSPHTRLGIRATNFLRQWVGFTLLPLSGITFLLISLE</sequence>
<dbReference type="InterPro" id="IPR022170">
    <property type="entry name" value="MUL1-like"/>
</dbReference>
<gene>
    <name evidence="15" type="ORF">TL08_20510</name>
</gene>
<keyword evidence="11 13" id="KW-0472">Membrane</keyword>
<evidence type="ECO:0000259" key="14">
    <source>
        <dbReference type="Pfam" id="PF12483"/>
    </source>
</evidence>
<keyword evidence="8" id="KW-0833">Ubl conjugation pathway</keyword>
<dbReference type="GO" id="GO:0061630">
    <property type="term" value="F:ubiquitin protein ligase activity"/>
    <property type="evidence" value="ECO:0007669"/>
    <property type="project" value="UniProtKB-EC"/>
</dbReference>